<gene>
    <name evidence="2" type="ORF">CWC05_19825</name>
</gene>
<dbReference type="RefSeq" id="WP_138549201.1">
    <property type="nucleotide sequence ID" value="NZ_PNCG01000231.1"/>
</dbReference>
<accession>A0A5S3YU89</accession>
<dbReference type="SUPFAM" id="SSF52777">
    <property type="entry name" value="CoA-dependent acyltransferases"/>
    <property type="match status" value="1"/>
</dbReference>
<dbReference type="PANTHER" id="PTHR45398:SF1">
    <property type="entry name" value="ENZYME, PUTATIVE (JCVI)-RELATED"/>
    <property type="match status" value="1"/>
</dbReference>
<dbReference type="GO" id="GO:0003824">
    <property type="term" value="F:catalytic activity"/>
    <property type="evidence" value="ECO:0007669"/>
    <property type="project" value="InterPro"/>
</dbReference>
<name>A0A5S3YU89_9GAMM</name>
<comment type="caution">
    <text evidence="2">The sequence shown here is derived from an EMBL/GenBank/DDBJ whole genome shotgun (WGS) entry which is preliminary data.</text>
</comment>
<dbReference type="AlphaFoldDB" id="A0A5S3YU89"/>
<dbReference type="EMBL" id="PNCG01000231">
    <property type="protein sequence ID" value="TMP80280.1"/>
    <property type="molecule type" value="Genomic_DNA"/>
</dbReference>
<feature type="non-terminal residue" evidence="2">
    <location>
        <position position="1"/>
    </location>
</feature>
<evidence type="ECO:0000313" key="3">
    <source>
        <dbReference type="Proteomes" id="UP000305874"/>
    </source>
</evidence>
<dbReference type="Proteomes" id="UP000305874">
    <property type="component" value="Unassembled WGS sequence"/>
</dbReference>
<reference evidence="2 3" key="1">
    <citation type="submission" date="2017-12" db="EMBL/GenBank/DDBJ databases">
        <authorList>
            <person name="Paulsen S."/>
            <person name="Gram L.K."/>
        </authorList>
    </citation>
    <scope>NUCLEOTIDE SEQUENCE [LARGE SCALE GENOMIC DNA]</scope>
    <source>
        <strain evidence="2 3">S2897</strain>
    </source>
</reference>
<feature type="domain" description="Condensation" evidence="1">
    <location>
        <begin position="2"/>
        <end position="111"/>
    </location>
</feature>
<sequence length="117" mass="13259">SLDIESGPIARFVNLQLDDGSARFLIVIHHLAIDGVSWRTLINDFMTAYEAALRNEEIDLGLKSHSYQYWAEQISQYPQLFEGEFSYWQSHSVKPLQLPNLNAQGSQAMSESDVISV</sequence>
<dbReference type="InterPro" id="IPR001242">
    <property type="entry name" value="Condensation_dom"/>
</dbReference>
<reference evidence="3" key="2">
    <citation type="submission" date="2019-06" db="EMBL/GenBank/DDBJ databases">
        <title>Co-occurence of chitin degradation, pigmentation and bioactivity in marine Pseudoalteromonas.</title>
        <authorList>
            <person name="Sonnenschein E.C."/>
            <person name="Bech P.K."/>
        </authorList>
    </citation>
    <scope>NUCLEOTIDE SEQUENCE [LARGE SCALE GENOMIC DNA]</scope>
    <source>
        <strain evidence="3">S2897</strain>
    </source>
</reference>
<protein>
    <recommendedName>
        <fullName evidence="1">Condensation domain-containing protein</fullName>
    </recommendedName>
</protein>
<feature type="non-terminal residue" evidence="2">
    <location>
        <position position="117"/>
    </location>
</feature>
<dbReference type="Pfam" id="PF00668">
    <property type="entry name" value="Condensation"/>
    <property type="match status" value="1"/>
</dbReference>
<organism evidence="2 3">
    <name type="scientific">Pseudoalteromonas ruthenica</name>
    <dbReference type="NCBI Taxonomy" id="151081"/>
    <lineage>
        <taxon>Bacteria</taxon>
        <taxon>Pseudomonadati</taxon>
        <taxon>Pseudomonadota</taxon>
        <taxon>Gammaproteobacteria</taxon>
        <taxon>Alteromonadales</taxon>
        <taxon>Pseudoalteromonadaceae</taxon>
        <taxon>Pseudoalteromonas</taxon>
    </lineage>
</organism>
<evidence type="ECO:0000313" key="2">
    <source>
        <dbReference type="EMBL" id="TMP80280.1"/>
    </source>
</evidence>
<dbReference type="InterPro" id="IPR023213">
    <property type="entry name" value="CAT-like_dom_sf"/>
</dbReference>
<evidence type="ECO:0000259" key="1">
    <source>
        <dbReference type="Pfam" id="PF00668"/>
    </source>
</evidence>
<dbReference type="Gene3D" id="3.30.559.10">
    <property type="entry name" value="Chloramphenicol acetyltransferase-like domain"/>
    <property type="match status" value="1"/>
</dbReference>
<proteinExistence type="predicted"/>
<dbReference type="PANTHER" id="PTHR45398">
    <property type="match status" value="1"/>
</dbReference>